<evidence type="ECO:0000313" key="1">
    <source>
        <dbReference type="EMBL" id="CAD7284792.1"/>
    </source>
</evidence>
<reference evidence="1" key="1">
    <citation type="submission" date="2020-11" db="EMBL/GenBank/DDBJ databases">
        <authorList>
            <person name="Tran Van P."/>
        </authorList>
    </citation>
    <scope>NUCLEOTIDE SEQUENCE</scope>
</reference>
<keyword evidence="2" id="KW-1185">Reference proteome</keyword>
<dbReference type="AlphaFoldDB" id="A0A7R9GJF9"/>
<name>A0A7R9GJF9_9CRUS</name>
<dbReference type="OrthoDB" id="410721at2759"/>
<feature type="non-terminal residue" evidence="1">
    <location>
        <position position="64"/>
    </location>
</feature>
<accession>A0A7R9GJF9</accession>
<gene>
    <name evidence="1" type="ORF">NMOB1V02_LOCUS12396</name>
</gene>
<organism evidence="1">
    <name type="scientific">Notodromas monacha</name>
    <dbReference type="NCBI Taxonomy" id="399045"/>
    <lineage>
        <taxon>Eukaryota</taxon>
        <taxon>Metazoa</taxon>
        <taxon>Ecdysozoa</taxon>
        <taxon>Arthropoda</taxon>
        <taxon>Crustacea</taxon>
        <taxon>Oligostraca</taxon>
        <taxon>Ostracoda</taxon>
        <taxon>Podocopa</taxon>
        <taxon>Podocopida</taxon>
        <taxon>Cypridocopina</taxon>
        <taxon>Cypridoidea</taxon>
        <taxon>Cyprididae</taxon>
        <taxon>Notodromas</taxon>
    </lineage>
</organism>
<sequence>MQFGVERYVSQLHISAKVLTPQDHKTMFQNSEQFPPLSLELCQMIREDLLKSGGRKVGFILHKE</sequence>
<protein>
    <submittedName>
        <fullName evidence="1">Uncharacterized protein</fullName>
    </submittedName>
</protein>
<dbReference type="Proteomes" id="UP000678499">
    <property type="component" value="Unassembled WGS sequence"/>
</dbReference>
<evidence type="ECO:0000313" key="2">
    <source>
        <dbReference type="Proteomes" id="UP000678499"/>
    </source>
</evidence>
<proteinExistence type="predicted"/>
<dbReference type="EMBL" id="CAJPEX010009770">
    <property type="protein sequence ID" value="CAG0924944.1"/>
    <property type="molecule type" value="Genomic_DNA"/>
</dbReference>
<dbReference type="EMBL" id="OA891807">
    <property type="protein sequence ID" value="CAD7284792.1"/>
    <property type="molecule type" value="Genomic_DNA"/>
</dbReference>